<comment type="caution">
    <text evidence="2">The sequence shown here is derived from an EMBL/GenBank/DDBJ whole genome shotgun (WGS) entry which is preliminary data.</text>
</comment>
<organism evidence="2 3">
    <name type="scientific">Characodon lateralis</name>
    <dbReference type="NCBI Taxonomy" id="208331"/>
    <lineage>
        <taxon>Eukaryota</taxon>
        <taxon>Metazoa</taxon>
        <taxon>Chordata</taxon>
        <taxon>Craniata</taxon>
        <taxon>Vertebrata</taxon>
        <taxon>Euteleostomi</taxon>
        <taxon>Actinopterygii</taxon>
        <taxon>Neopterygii</taxon>
        <taxon>Teleostei</taxon>
        <taxon>Neoteleostei</taxon>
        <taxon>Acanthomorphata</taxon>
        <taxon>Ovalentaria</taxon>
        <taxon>Atherinomorphae</taxon>
        <taxon>Cyprinodontiformes</taxon>
        <taxon>Goodeidae</taxon>
        <taxon>Characodon</taxon>
    </lineage>
</organism>
<dbReference type="Pfam" id="PF24748">
    <property type="entry name" value="Galaxin_repeat"/>
    <property type="match status" value="1"/>
</dbReference>
<proteinExistence type="predicted"/>
<dbReference type="Proteomes" id="UP001352852">
    <property type="component" value="Unassembled WGS sequence"/>
</dbReference>
<dbReference type="InterPro" id="IPR055284">
    <property type="entry name" value="Galaxin-like"/>
</dbReference>
<dbReference type="EMBL" id="JAHUTJ010068003">
    <property type="protein sequence ID" value="MED6291395.1"/>
    <property type="molecule type" value="Genomic_DNA"/>
</dbReference>
<feature type="domain" description="Galaxin-like repeats" evidence="1">
    <location>
        <begin position="14"/>
        <end position="139"/>
    </location>
</feature>
<name>A0ABU7EWA9_9TELE</name>
<reference evidence="2 3" key="1">
    <citation type="submission" date="2021-06" db="EMBL/GenBank/DDBJ databases">
        <authorList>
            <person name="Palmer J.M."/>
        </authorList>
    </citation>
    <scope>NUCLEOTIDE SEQUENCE [LARGE SCALE GENOMIC DNA]</scope>
    <source>
        <strain evidence="2 3">CL_MEX2019</strain>
        <tissue evidence="2">Muscle</tissue>
    </source>
</reference>
<evidence type="ECO:0000259" key="1">
    <source>
        <dbReference type="Pfam" id="PF24748"/>
    </source>
</evidence>
<dbReference type="PANTHER" id="PTHR34490:SF3">
    <property type="entry name" value="GALAXIN-LIKE ISOFORM X2"/>
    <property type="match status" value="1"/>
</dbReference>
<protein>
    <recommendedName>
        <fullName evidence="1">Galaxin-like repeats domain-containing protein</fullName>
    </recommendedName>
</protein>
<gene>
    <name evidence="2" type="ORF">CHARACLAT_023148</name>
</gene>
<sequence length="319" mass="35547">MRGGHTGLDASPTLYDPKKNICCDGRLTSLKPWMDQCCGDTPYGLAQRGVLCCKNVLYKDREDEEECSESGVPYKPLKETVCVSKRYNSPGGHCCGEDLYHPNKTICCKGHSYNRAIHIRCCGVQAYSILDPLQKCCEGTLYNLTSEEVDGMQCCGSVLLNVTNQDVCCTSEDKSLFYPARKGFQCCGHHYYNPALWSCCAGKLSPVQKKIYPTSHSMKESKLQLVSNLIKTQLCNEIFIGIVESVSRGSTVFSNVLKIKGNHATVGPNVFILETPDQCKFLGLTTGKTYFFNYVDVFTDFNHESVLQSLHFILSKCSY</sequence>
<evidence type="ECO:0000313" key="2">
    <source>
        <dbReference type="EMBL" id="MED6291395.1"/>
    </source>
</evidence>
<accession>A0ABU7EWA9</accession>
<dbReference type="InterPro" id="IPR056601">
    <property type="entry name" value="Galaxin_dom"/>
</dbReference>
<dbReference type="PANTHER" id="PTHR34490">
    <property type="entry name" value="PROTEIN CBG12054-RELATED"/>
    <property type="match status" value="1"/>
</dbReference>
<evidence type="ECO:0000313" key="3">
    <source>
        <dbReference type="Proteomes" id="UP001352852"/>
    </source>
</evidence>
<keyword evidence="3" id="KW-1185">Reference proteome</keyword>